<gene>
    <name evidence="9" type="ORF">XYLVIOL_LOCUS2316</name>
</gene>
<dbReference type="SUPFAM" id="SSF81338">
    <property type="entry name" value="Aquaporin-like"/>
    <property type="match status" value="1"/>
</dbReference>
<dbReference type="InterPro" id="IPR000425">
    <property type="entry name" value="MIP"/>
</dbReference>
<evidence type="ECO:0000313" key="9">
    <source>
        <dbReference type="EMBL" id="CAL7936678.1"/>
    </source>
</evidence>
<dbReference type="Proteomes" id="UP001642520">
    <property type="component" value="Unassembled WGS sequence"/>
</dbReference>
<proteinExistence type="inferred from homology"/>
<keyword evidence="4 7" id="KW-0812">Transmembrane</keyword>
<evidence type="ECO:0000256" key="3">
    <source>
        <dbReference type="ARBA" id="ARBA00022448"/>
    </source>
</evidence>
<keyword evidence="3 7" id="KW-0813">Transport</keyword>
<feature type="transmembrane region" description="Helical" evidence="8">
    <location>
        <begin position="21"/>
        <end position="47"/>
    </location>
</feature>
<comment type="similarity">
    <text evidence="2 7">Belongs to the MIP/aquaporin (TC 1.A.8) family.</text>
</comment>
<feature type="transmembrane region" description="Helical" evidence="8">
    <location>
        <begin position="182"/>
        <end position="200"/>
    </location>
</feature>
<accession>A0ABP1NAF0</accession>
<evidence type="ECO:0000313" key="10">
    <source>
        <dbReference type="Proteomes" id="UP001642520"/>
    </source>
</evidence>
<reference evidence="9 10" key="1">
    <citation type="submission" date="2024-08" db="EMBL/GenBank/DDBJ databases">
        <authorList>
            <person name="Will J Nash"/>
            <person name="Angela Man"/>
            <person name="Seanna McTaggart"/>
            <person name="Kendall Baker"/>
            <person name="Tom Barker"/>
            <person name="Leah Catchpole"/>
            <person name="Alex Durrant"/>
            <person name="Karim Gharbi"/>
            <person name="Naomi Irish"/>
            <person name="Gemy Kaithakottil"/>
            <person name="Debby Ku"/>
            <person name="Aaliyah Providence"/>
            <person name="Felix Shaw"/>
            <person name="David Swarbreck"/>
            <person name="Chris Watkins"/>
            <person name="Ann M. McCartney"/>
            <person name="Giulio Formenti"/>
            <person name="Alice Mouton"/>
            <person name="Noel Vella"/>
            <person name="Bjorn M von Reumont"/>
            <person name="Adriana Vella"/>
            <person name="Wilfried Haerty"/>
        </authorList>
    </citation>
    <scope>NUCLEOTIDE SEQUENCE [LARGE SCALE GENOMIC DNA]</scope>
</reference>
<feature type="transmembrane region" description="Helical" evidence="8">
    <location>
        <begin position="100"/>
        <end position="120"/>
    </location>
</feature>
<evidence type="ECO:0000256" key="2">
    <source>
        <dbReference type="ARBA" id="ARBA00006175"/>
    </source>
</evidence>
<dbReference type="InterPro" id="IPR023271">
    <property type="entry name" value="Aquaporin-like"/>
</dbReference>
<dbReference type="Pfam" id="PF00230">
    <property type="entry name" value="MIP"/>
    <property type="match status" value="1"/>
</dbReference>
<comment type="caution">
    <text evidence="9">The sequence shown here is derived from an EMBL/GenBank/DDBJ whole genome shotgun (WGS) entry which is preliminary data.</text>
</comment>
<dbReference type="InterPro" id="IPR022357">
    <property type="entry name" value="MIP_CS"/>
</dbReference>
<evidence type="ECO:0000256" key="1">
    <source>
        <dbReference type="ARBA" id="ARBA00004141"/>
    </source>
</evidence>
<feature type="transmembrane region" description="Helical" evidence="8">
    <location>
        <begin position="151"/>
        <end position="170"/>
    </location>
</feature>
<keyword evidence="10" id="KW-1185">Reference proteome</keyword>
<feature type="transmembrane region" description="Helical" evidence="8">
    <location>
        <begin position="67"/>
        <end position="93"/>
    </location>
</feature>
<comment type="subcellular location">
    <subcellularLocation>
        <location evidence="1">Membrane</location>
        <topology evidence="1">Multi-pass membrane protein</topology>
    </subcellularLocation>
</comment>
<dbReference type="PANTHER" id="PTHR19139">
    <property type="entry name" value="AQUAPORIN TRANSPORTER"/>
    <property type="match status" value="1"/>
</dbReference>
<evidence type="ECO:0000256" key="5">
    <source>
        <dbReference type="ARBA" id="ARBA00022989"/>
    </source>
</evidence>
<evidence type="ECO:0000256" key="6">
    <source>
        <dbReference type="ARBA" id="ARBA00023136"/>
    </source>
</evidence>
<dbReference type="PRINTS" id="PR00783">
    <property type="entry name" value="MINTRINSICP"/>
</dbReference>
<name>A0ABP1NAF0_XYLVO</name>
<dbReference type="CDD" id="cd00333">
    <property type="entry name" value="MIP"/>
    <property type="match status" value="1"/>
</dbReference>
<evidence type="ECO:0000256" key="7">
    <source>
        <dbReference type="RuleBase" id="RU000477"/>
    </source>
</evidence>
<sequence>MEKDTQSKDSQNSMWAMQKGTMTMFISEVVGTGALLFIGCMGCLGAMGPTPPPPLQSSIAFGMTVNLLIMMLGHISGAHMNPAVTIGAVILGIKSIPTGIVYVIAQFIGATAGYGLLMMITPPELFNDGYSNGSAGHCVTVIHPGVSITQAVLIEVLCTSLILCAACATWDPRCAHTTDSTAIRFGFSVVGISLAASPYTGCSMNPARTFGPAFWNGNWTNQWVYWFGPTVGALLGTYVYVLFFTEKIANKPIDSLDFVEMKAVKAMSNYDDDINYTKLEKIQEEKLELVDDK</sequence>
<evidence type="ECO:0000256" key="4">
    <source>
        <dbReference type="ARBA" id="ARBA00022692"/>
    </source>
</evidence>
<dbReference type="Gene3D" id="1.20.1080.10">
    <property type="entry name" value="Glycerol uptake facilitator protein"/>
    <property type="match status" value="1"/>
</dbReference>
<dbReference type="EMBL" id="CAXAJV020001287">
    <property type="protein sequence ID" value="CAL7936678.1"/>
    <property type="molecule type" value="Genomic_DNA"/>
</dbReference>
<keyword evidence="5 8" id="KW-1133">Transmembrane helix</keyword>
<protein>
    <submittedName>
        <fullName evidence="9">Uncharacterized protein</fullName>
    </submittedName>
</protein>
<organism evidence="9 10">
    <name type="scientific">Xylocopa violacea</name>
    <name type="common">Violet carpenter bee</name>
    <name type="synonym">Apis violacea</name>
    <dbReference type="NCBI Taxonomy" id="135666"/>
    <lineage>
        <taxon>Eukaryota</taxon>
        <taxon>Metazoa</taxon>
        <taxon>Ecdysozoa</taxon>
        <taxon>Arthropoda</taxon>
        <taxon>Hexapoda</taxon>
        <taxon>Insecta</taxon>
        <taxon>Pterygota</taxon>
        <taxon>Neoptera</taxon>
        <taxon>Endopterygota</taxon>
        <taxon>Hymenoptera</taxon>
        <taxon>Apocrita</taxon>
        <taxon>Aculeata</taxon>
        <taxon>Apoidea</taxon>
        <taxon>Anthophila</taxon>
        <taxon>Apidae</taxon>
        <taxon>Xylocopa</taxon>
        <taxon>Xylocopa</taxon>
    </lineage>
</organism>
<keyword evidence="6 8" id="KW-0472">Membrane</keyword>
<dbReference type="InterPro" id="IPR034294">
    <property type="entry name" value="Aquaporin_transptr"/>
</dbReference>
<dbReference type="PROSITE" id="PS00221">
    <property type="entry name" value="MIP"/>
    <property type="match status" value="1"/>
</dbReference>
<feature type="transmembrane region" description="Helical" evidence="8">
    <location>
        <begin position="223"/>
        <end position="243"/>
    </location>
</feature>
<dbReference type="PANTHER" id="PTHR19139:SF270">
    <property type="entry name" value="ENTOMOGLYCEROPORIN 1-RELATED"/>
    <property type="match status" value="1"/>
</dbReference>
<evidence type="ECO:0000256" key="8">
    <source>
        <dbReference type="SAM" id="Phobius"/>
    </source>
</evidence>